<feature type="signal peptide" evidence="3">
    <location>
        <begin position="1"/>
        <end position="29"/>
    </location>
</feature>
<name>A0A840ZSR5_9HYPH</name>
<sequence length="391" mass="41196">MSVPGRAPAVRSARGTLLLALLLSGPVLAAETKGAPPAVGTLSVSAQAVTESEKYIGRIQAVSRYSAVARVTAFLDSVVFTEGQDVRKGDVLYRLETAPFEADLAAKKGALANIQAQLKLADLNLGRSTSLMRSPAGLQQKVDEDQSQEGSLQGQLQGAQADLKTAQINLSYTTITSPIDGKVGRTAITAGNLVSPDTGVLTTVVSQDPMYLLFTIPTRTVIDLRHRLASVGGLDSLKLRIVLPDGRTYGETGRVDFTDNTISSSTDSFAIRGVFANPSRGENKAGHAVRELIDGEFVTVIVENPEPVRLVTIPRAAVLTDQRGDYVYVVAADGKAERRNVGLGQPVGSRTTVTSGLKDGETIVTDNLQRVRAGEPVAASPAPGAPQDANR</sequence>
<gene>
    <name evidence="8" type="ORF">HNR00_004447</name>
</gene>
<dbReference type="GO" id="GO:0005886">
    <property type="term" value="C:plasma membrane"/>
    <property type="evidence" value="ECO:0007669"/>
    <property type="project" value="TreeGrafter"/>
</dbReference>
<evidence type="ECO:0000313" key="8">
    <source>
        <dbReference type="EMBL" id="MBB5759713.1"/>
    </source>
</evidence>
<accession>A0A840ZSR5</accession>
<comment type="caution">
    <text evidence="8">The sequence shown here is derived from an EMBL/GenBank/DDBJ whole genome shotgun (WGS) entry which is preliminary data.</text>
</comment>
<dbReference type="InterPro" id="IPR006143">
    <property type="entry name" value="RND_pump_MFP"/>
</dbReference>
<dbReference type="InterPro" id="IPR058624">
    <property type="entry name" value="MdtA-like_HH"/>
</dbReference>
<evidence type="ECO:0000256" key="3">
    <source>
        <dbReference type="SAM" id="SignalP"/>
    </source>
</evidence>
<evidence type="ECO:0000259" key="6">
    <source>
        <dbReference type="Pfam" id="PF25944"/>
    </source>
</evidence>
<dbReference type="InterPro" id="IPR058637">
    <property type="entry name" value="YknX-like_C"/>
</dbReference>
<dbReference type="GO" id="GO:0022857">
    <property type="term" value="F:transmembrane transporter activity"/>
    <property type="evidence" value="ECO:0007669"/>
    <property type="project" value="InterPro"/>
</dbReference>
<dbReference type="NCBIfam" id="TIGR01730">
    <property type="entry name" value="RND_mfp"/>
    <property type="match status" value="1"/>
</dbReference>
<feature type="domain" description="Multidrug resistance protein MdtA-like alpha-helical hairpin" evidence="4">
    <location>
        <begin position="104"/>
        <end position="173"/>
    </location>
</feature>
<comment type="similarity">
    <text evidence="1">Belongs to the membrane fusion protein (MFP) (TC 8.A.1) family.</text>
</comment>
<feature type="chain" id="PRO_5032757934" evidence="3">
    <location>
        <begin position="30"/>
        <end position="391"/>
    </location>
</feature>
<organism evidence="8 9">
    <name type="scientific">Methylorubrum rhodinum</name>
    <dbReference type="NCBI Taxonomy" id="29428"/>
    <lineage>
        <taxon>Bacteria</taxon>
        <taxon>Pseudomonadati</taxon>
        <taxon>Pseudomonadota</taxon>
        <taxon>Alphaproteobacteria</taxon>
        <taxon>Hyphomicrobiales</taxon>
        <taxon>Methylobacteriaceae</taxon>
        <taxon>Methylorubrum</taxon>
    </lineage>
</organism>
<feature type="domain" description="Multidrug resistance protein MdtA-like barrel-sandwich hybrid" evidence="5">
    <location>
        <begin position="69"/>
        <end position="196"/>
    </location>
</feature>
<dbReference type="Gene3D" id="2.40.50.100">
    <property type="match status" value="1"/>
</dbReference>
<dbReference type="InterPro" id="IPR058625">
    <property type="entry name" value="MdtA-like_BSH"/>
</dbReference>
<dbReference type="InterPro" id="IPR058626">
    <property type="entry name" value="MdtA-like_b-barrel"/>
</dbReference>
<dbReference type="AlphaFoldDB" id="A0A840ZSR5"/>
<reference evidence="8 9" key="1">
    <citation type="submission" date="2020-08" db="EMBL/GenBank/DDBJ databases">
        <title>Genomic Encyclopedia of Type Strains, Phase IV (KMG-IV): sequencing the most valuable type-strain genomes for metagenomic binning, comparative biology and taxonomic classification.</title>
        <authorList>
            <person name="Goeker M."/>
        </authorList>
    </citation>
    <scope>NUCLEOTIDE SEQUENCE [LARGE SCALE GENOMIC DNA]</scope>
    <source>
        <strain evidence="8 9">DSM 2163</strain>
    </source>
</reference>
<keyword evidence="9" id="KW-1185">Reference proteome</keyword>
<dbReference type="Gene3D" id="2.40.420.20">
    <property type="match status" value="1"/>
</dbReference>
<evidence type="ECO:0000313" key="9">
    <source>
        <dbReference type="Proteomes" id="UP000583454"/>
    </source>
</evidence>
<feature type="domain" description="YknX-like C-terminal permuted SH3-like" evidence="7">
    <location>
        <begin position="311"/>
        <end position="378"/>
    </location>
</feature>
<feature type="domain" description="Multidrug resistance protein MdtA-like beta-barrel" evidence="6">
    <location>
        <begin position="209"/>
        <end position="279"/>
    </location>
</feature>
<feature type="region of interest" description="Disordered" evidence="2">
    <location>
        <begin position="372"/>
        <end position="391"/>
    </location>
</feature>
<dbReference type="Gene3D" id="1.10.287.470">
    <property type="entry name" value="Helix hairpin bin"/>
    <property type="match status" value="1"/>
</dbReference>
<dbReference type="Gene3D" id="2.40.30.170">
    <property type="match status" value="1"/>
</dbReference>
<keyword evidence="3" id="KW-0732">Signal</keyword>
<evidence type="ECO:0000259" key="4">
    <source>
        <dbReference type="Pfam" id="PF25876"/>
    </source>
</evidence>
<evidence type="ECO:0000259" key="7">
    <source>
        <dbReference type="Pfam" id="PF25989"/>
    </source>
</evidence>
<dbReference type="SUPFAM" id="SSF111369">
    <property type="entry name" value="HlyD-like secretion proteins"/>
    <property type="match status" value="1"/>
</dbReference>
<dbReference type="Pfam" id="PF25944">
    <property type="entry name" value="Beta-barrel_RND"/>
    <property type="match status" value="1"/>
</dbReference>
<dbReference type="Pfam" id="PF25876">
    <property type="entry name" value="HH_MFP_RND"/>
    <property type="match status" value="1"/>
</dbReference>
<dbReference type="Proteomes" id="UP000583454">
    <property type="component" value="Unassembled WGS sequence"/>
</dbReference>
<dbReference type="Pfam" id="PF25917">
    <property type="entry name" value="BSH_RND"/>
    <property type="match status" value="1"/>
</dbReference>
<proteinExistence type="inferred from homology"/>
<dbReference type="Pfam" id="PF25989">
    <property type="entry name" value="YknX_C"/>
    <property type="match status" value="1"/>
</dbReference>
<evidence type="ECO:0000256" key="2">
    <source>
        <dbReference type="SAM" id="MobiDB-lite"/>
    </source>
</evidence>
<protein>
    <submittedName>
        <fullName evidence="8">Membrane fusion protein (Multidrug efflux system)</fullName>
    </submittedName>
</protein>
<evidence type="ECO:0000256" key="1">
    <source>
        <dbReference type="ARBA" id="ARBA00009477"/>
    </source>
</evidence>
<dbReference type="GO" id="GO:0046677">
    <property type="term" value="P:response to antibiotic"/>
    <property type="evidence" value="ECO:0007669"/>
    <property type="project" value="TreeGrafter"/>
</dbReference>
<dbReference type="PANTHER" id="PTHR30158">
    <property type="entry name" value="ACRA/E-RELATED COMPONENT OF DRUG EFFLUX TRANSPORTER"/>
    <property type="match status" value="1"/>
</dbReference>
<dbReference type="RefSeq" id="WP_183573035.1">
    <property type="nucleotide sequence ID" value="NZ_JACHOP010000027.1"/>
</dbReference>
<dbReference type="EMBL" id="JACHOP010000027">
    <property type="protein sequence ID" value="MBB5759713.1"/>
    <property type="molecule type" value="Genomic_DNA"/>
</dbReference>
<dbReference type="PANTHER" id="PTHR30158:SF3">
    <property type="entry name" value="MULTIDRUG EFFLUX PUMP SUBUNIT ACRA-RELATED"/>
    <property type="match status" value="1"/>
</dbReference>
<evidence type="ECO:0000259" key="5">
    <source>
        <dbReference type="Pfam" id="PF25917"/>
    </source>
</evidence>